<gene>
    <name evidence="2" type="ORF">AQJ54_11645</name>
</gene>
<evidence type="ECO:0000313" key="3">
    <source>
        <dbReference type="Proteomes" id="UP000054375"/>
    </source>
</evidence>
<reference evidence="2 3" key="1">
    <citation type="submission" date="2015-10" db="EMBL/GenBank/DDBJ databases">
        <title>Draft genome sequence of Streptomyces griseorubiginosus DSM 40469, type strain for the species Streptomyces griseorubiginosus.</title>
        <authorList>
            <person name="Ruckert C."/>
            <person name="Winkler A."/>
            <person name="Kalinowski J."/>
            <person name="Kampfer P."/>
            <person name="Glaeser S."/>
        </authorList>
    </citation>
    <scope>NUCLEOTIDE SEQUENCE [LARGE SCALE GENOMIC DNA]</scope>
    <source>
        <strain evidence="2 3">DSM 40469</strain>
    </source>
</reference>
<keyword evidence="3" id="KW-1185">Reference proteome</keyword>
<sequence length="100" mass="11398">MKFVQIIGFATERLEEMQQLMEEAGQRNEGRTGGPTHRMLLKDRDKPNHYLAVIEFESYEEAMRNSADPETSKLAEQLGALSFGERVYTNCDVLESGDLK</sequence>
<dbReference type="Proteomes" id="UP000054375">
    <property type="component" value="Unassembled WGS sequence"/>
</dbReference>
<name>A0A101S6U7_9ACTN</name>
<evidence type="ECO:0000313" key="2">
    <source>
        <dbReference type="EMBL" id="KUN68570.1"/>
    </source>
</evidence>
<dbReference type="EMBL" id="LMWV01000006">
    <property type="protein sequence ID" value="KUN68570.1"/>
    <property type="molecule type" value="Genomic_DNA"/>
</dbReference>
<comment type="caution">
    <text evidence="2">The sequence shown here is derived from an EMBL/GenBank/DDBJ whole genome shotgun (WGS) entry which is preliminary data.</text>
</comment>
<evidence type="ECO:0000256" key="1">
    <source>
        <dbReference type="SAM" id="MobiDB-lite"/>
    </source>
</evidence>
<dbReference type="AlphaFoldDB" id="A0A101S6U7"/>
<protein>
    <recommendedName>
        <fullName evidence="4">Antibiotic biosynthesis monooxygenase</fullName>
    </recommendedName>
</protein>
<proteinExistence type="predicted"/>
<feature type="region of interest" description="Disordered" evidence="1">
    <location>
        <begin position="22"/>
        <end position="41"/>
    </location>
</feature>
<organism evidence="2 3">
    <name type="scientific">Streptomyces griseorubiginosus</name>
    <dbReference type="NCBI Taxonomy" id="67304"/>
    <lineage>
        <taxon>Bacteria</taxon>
        <taxon>Bacillati</taxon>
        <taxon>Actinomycetota</taxon>
        <taxon>Actinomycetes</taxon>
        <taxon>Kitasatosporales</taxon>
        <taxon>Streptomycetaceae</taxon>
        <taxon>Streptomyces</taxon>
    </lineage>
</organism>
<evidence type="ECO:0008006" key="4">
    <source>
        <dbReference type="Google" id="ProtNLM"/>
    </source>
</evidence>
<accession>A0A101S6U7</accession>
<dbReference type="RefSeq" id="WP_062236607.1">
    <property type="nucleotide sequence ID" value="NZ_JBEOZZ010000016.1"/>
</dbReference>